<comment type="caution">
    <text evidence="2">The sequence shown here is derived from an EMBL/GenBank/DDBJ whole genome shotgun (WGS) entry which is preliminary data.</text>
</comment>
<gene>
    <name evidence="2" type="ORF">F4V44_02230</name>
</gene>
<dbReference type="Proteomes" id="UP000326671">
    <property type="component" value="Unassembled WGS sequence"/>
</dbReference>
<dbReference type="PANTHER" id="PTHR42815">
    <property type="entry name" value="FAD-BINDING, PUTATIVE (AFU_ORTHOLOGUE AFUA_6G07600)-RELATED"/>
    <property type="match status" value="1"/>
</dbReference>
<dbReference type="NCBIfam" id="TIGR04025">
    <property type="entry name" value="PPOX_FMN_DR2398"/>
    <property type="match status" value="1"/>
</dbReference>
<dbReference type="EMBL" id="VYKL01000006">
    <property type="protein sequence ID" value="KAA9030633.1"/>
    <property type="molecule type" value="Genomic_DNA"/>
</dbReference>
<dbReference type="SUPFAM" id="SSF50475">
    <property type="entry name" value="FMN-binding split barrel"/>
    <property type="match status" value="1"/>
</dbReference>
<dbReference type="PANTHER" id="PTHR42815:SF2">
    <property type="entry name" value="FAD-BINDING, PUTATIVE (AFU_ORTHOLOGUE AFUA_6G07600)-RELATED"/>
    <property type="match status" value="1"/>
</dbReference>
<evidence type="ECO:0000313" key="2">
    <source>
        <dbReference type="EMBL" id="KAA9030633.1"/>
    </source>
</evidence>
<evidence type="ECO:0000313" key="3">
    <source>
        <dbReference type="Proteomes" id="UP000326671"/>
    </source>
</evidence>
<proteinExistence type="predicted"/>
<dbReference type="RefSeq" id="WP_150438361.1">
    <property type="nucleotide sequence ID" value="NZ_VYKL01000006.1"/>
</dbReference>
<evidence type="ECO:0000259" key="1">
    <source>
        <dbReference type="Pfam" id="PF01243"/>
    </source>
</evidence>
<dbReference type="Pfam" id="PF01243">
    <property type="entry name" value="PNPOx_N"/>
    <property type="match status" value="1"/>
</dbReference>
<dbReference type="InterPro" id="IPR011576">
    <property type="entry name" value="Pyridox_Oxase_N"/>
</dbReference>
<sequence length="196" mass="21818">MEIINFSNGAVTSKEELRELVGFPHEHVIKKEISIIDEHCKKFISMSPLFFLSTSNAEGRCDVSPRGDRPNGIKILNDHQLVIPVRPGNKRVDSLMNILENPHAGLVFLIPGLDEVLRINGRATVITNEELLDDMGGKAPFIGIGLDVEECFIHCSRALLKSKIWSPDTWQDKESLPSGLDIFLAHLSINGVEIKK</sequence>
<protein>
    <submittedName>
        <fullName evidence="2">Pyridoxamine 5'-phosphate oxidase family protein</fullName>
    </submittedName>
</protein>
<organism evidence="2 3">
    <name type="scientific">Niallia endozanthoxylica</name>
    <dbReference type="NCBI Taxonomy" id="2036016"/>
    <lineage>
        <taxon>Bacteria</taxon>
        <taxon>Bacillati</taxon>
        <taxon>Bacillota</taxon>
        <taxon>Bacilli</taxon>
        <taxon>Bacillales</taxon>
        <taxon>Bacillaceae</taxon>
        <taxon>Niallia</taxon>
    </lineage>
</organism>
<dbReference type="AlphaFoldDB" id="A0A5J5I4W3"/>
<dbReference type="Gene3D" id="2.30.110.10">
    <property type="entry name" value="Electron Transport, Fmn-binding Protein, Chain A"/>
    <property type="match status" value="1"/>
</dbReference>
<keyword evidence="3" id="KW-1185">Reference proteome</keyword>
<feature type="domain" description="Pyridoxamine 5'-phosphate oxidase N-terminal" evidence="1">
    <location>
        <begin position="36"/>
        <end position="135"/>
    </location>
</feature>
<reference evidence="2 3" key="1">
    <citation type="submission" date="2019-09" db="EMBL/GenBank/DDBJ databases">
        <title>Whole genome sequences of isolates from the Mars Exploration Rovers.</title>
        <authorList>
            <person name="Seuylemezian A."/>
            <person name="Vaishampayan P."/>
        </authorList>
    </citation>
    <scope>NUCLEOTIDE SEQUENCE [LARGE SCALE GENOMIC DNA]</scope>
    <source>
        <strain evidence="2 3">MER_TA_151</strain>
    </source>
</reference>
<dbReference type="InterPro" id="IPR024029">
    <property type="entry name" value="Pyridox_Oxase_FMN-dep"/>
</dbReference>
<accession>A0A5J5I4W3</accession>
<dbReference type="InterPro" id="IPR012349">
    <property type="entry name" value="Split_barrel_FMN-bd"/>
</dbReference>
<dbReference type="OrthoDB" id="9796486at2"/>
<name>A0A5J5I4W3_9BACI</name>